<accession>A0A511BWB6</accession>
<evidence type="ECO:0008006" key="5">
    <source>
        <dbReference type="Google" id="ProtNLM"/>
    </source>
</evidence>
<dbReference type="Proteomes" id="UP000321405">
    <property type="component" value="Unassembled WGS sequence"/>
</dbReference>
<dbReference type="RefSeq" id="WP_147093339.1">
    <property type="nucleotide sequence ID" value="NZ_BJVC01000002.1"/>
</dbReference>
<keyword evidence="4" id="KW-1185">Reference proteome</keyword>
<evidence type="ECO:0000256" key="1">
    <source>
        <dbReference type="SAM" id="MobiDB-lite"/>
    </source>
</evidence>
<proteinExistence type="predicted"/>
<organism evidence="3 4">
    <name type="scientific">Swaminathania salitolerans</name>
    <dbReference type="NCBI Taxonomy" id="182838"/>
    <lineage>
        <taxon>Bacteria</taxon>
        <taxon>Pseudomonadati</taxon>
        <taxon>Pseudomonadota</taxon>
        <taxon>Alphaproteobacteria</taxon>
        <taxon>Acetobacterales</taxon>
        <taxon>Acetobacteraceae</taxon>
        <taxon>Swaminathania</taxon>
    </lineage>
</organism>
<feature type="region of interest" description="Disordered" evidence="1">
    <location>
        <begin position="163"/>
        <end position="194"/>
    </location>
</feature>
<protein>
    <recommendedName>
        <fullName evidence="5">Periplasmic heavy metal sensor</fullName>
    </recommendedName>
</protein>
<feature type="chain" id="PRO_5022003636" description="Periplasmic heavy metal sensor" evidence="2">
    <location>
        <begin position="25"/>
        <end position="194"/>
    </location>
</feature>
<feature type="compositionally biased region" description="Basic and acidic residues" evidence="1">
    <location>
        <begin position="175"/>
        <end position="194"/>
    </location>
</feature>
<dbReference type="InterPro" id="IPR025961">
    <property type="entry name" value="Metal_resist"/>
</dbReference>
<comment type="caution">
    <text evidence="3">The sequence shown here is derived from an EMBL/GenBank/DDBJ whole genome shotgun (WGS) entry which is preliminary data.</text>
</comment>
<keyword evidence="2" id="KW-0732">Signal</keyword>
<name>A0A511BWB6_9PROT</name>
<evidence type="ECO:0000313" key="3">
    <source>
        <dbReference type="EMBL" id="GEL02298.1"/>
    </source>
</evidence>
<dbReference type="Pfam" id="PF13801">
    <property type="entry name" value="Metal_resist"/>
    <property type="match status" value="1"/>
</dbReference>
<dbReference type="EMBL" id="BJVC01000002">
    <property type="protein sequence ID" value="GEL02298.1"/>
    <property type="molecule type" value="Genomic_DNA"/>
</dbReference>
<gene>
    <name evidence="3" type="ORF">SSA02_14610</name>
</gene>
<sequence>MISRKTFILLSLAAMPSLVAVAEAQPPAPVGSAMHPGMHPGHGPMMPPPLMGLLRNVGLTKAQHEKIHAILHAGRAERRAAMQQHRDIDRQIEGLLLSAGAVDKTKFAGLLRQKEALDAKQDAAMAEDAVRIHDVLTPEQRDKARVTREKLIALESQIHDLLRPHRDGMAAGKGDAGKDDVGKDDAEKGGEGDL</sequence>
<dbReference type="Gene3D" id="1.20.120.1490">
    <property type="match status" value="1"/>
</dbReference>
<evidence type="ECO:0000313" key="4">
    <source>
        <dbReference type="Proteomes" id="UP000321405"/>
    </source>
</evidence>
<dbReference type="OrthoDB" id="7223935at2"/>
<dbReference type="AlphaFoldDB" id="A0A511BWB6"/>
<evidence type="ECO:0000256" key="2">
    <source>
        <dbReference type="SAM" id="SignalP"/>
    </source>
</evidence>
<feature type="signal peptide" evidence="2">
    <location>
        <begin position="1"/>
        <end position="24"/>
    </location>
</feature>
<reference evidence="3 4" key="1">
    <citation type="submission" date="2019-07" db="EMBL/GenBank/DDBJ databases">
        <title>Whole genome shotgun sequence of Swaminathania salitolerans NBRC 104436.</title>
        <authorList>
            <person name="Hosoyama A."/>
            <person name="Uohara A."/>
            <person name="Ohji S."/>
            <person name="Ichikawa N."/>
        </authorList>
    </citation>
    <scope>NUCLEOTIDE SEQUENCE [LARGE SCALE GENOMIC DNA]</scope>
    <source>
        <strain evidence="3 4">NBRC 104436</strain>
    </source>
</reference>